<dbReference type="HAMAP" id="MF_00152">
    <property type="entry name" value="Nfo"/>
    <property type="match status" value="1"/>
</dbReference>
<feature type="binding site" evidence="7">
    <location>
        <position position="224"/>
    </location>
    <ligand>
        <name>Zn(2+)</name>
        <dbReference type="ChEBI" id="CHEBI:29105"/>
        <label>3</label>
    </ligand>
</feature>
<dbReference type="GO" id="GO:0008270">
    <property type="term" value="F:zinc ion binding"/>
    <property type="evidence" value="ECO:0007669"/>
    <property type="project" value="UniProtKB-UniRule"/>
</dbReference>
<keyword evidence="4 7" id="KW-0378">Hydrolase</keyword>
<keyword evidence="3 7" id="KW-0227">DNA damage</keyword>
<feature type="binding site" evidence="7">
    <location>
        <position position="67"/>
    </location>
    <ligand>
        <name>Zn(2+)</name>
        <dbReference type="ChEBI" id="CHEBI:29105"/>
        <label>1</label>
    </ligand>
</feature>
<sequence length="279" mass="30519">MIYLGCHLTSSKGFENMAKEAISINADTLQFFTRNPRGGKAKAIDENDAARYRSLAAKHNFGKVVAHAPYTLNPCSKDSKVREFAHMAMSDDLLRMEYVPGNYYNFHPGSHVGQGTEKGIELISDLLNQILRPEQSTIVLLETMAGKGSEIGGRFEELRAIIDCVRLKDKIGVCLDTCHVHDAGYDIAGDIDGVLAEFDRVIGLEKLKAVHLNDSKNPLGAAKDRHAKIGEGYIGLAAFGRIICHPKLQGLPFVLETPQEDLSGYGHEIELLRSLASGA</sequence>
<keyword evidence="6 7" id="KW-0234">DNA repair</keyword>
<evidence type="ECO:0000256" key="4">
    <source>
        <dbReference type="ARBA" id="ARBA00022801"/>
    </source>
</evidence>
<dbReference type="GO" id="GO:0008833">
    <property type="term" value="F:deoxyribonuclease IV (phage-T4-induced) activity"/>
    <property type="evidence" value="ECO:0007669"/>
    <property type="project" value="UniProtKB-UniRule"/>
</dbReference>
<evidence type="ECO:0000259" key="8">
    <source>
        <dbReference type="Pfam" id="PF01261"/>
    </source>
</evidence>
<dbReference type="InterPro" id="IPR013022">
    <property type="entry name" value="Xyl_isomerase-like_TIM-brl"/>
</dbReference>
<dbReference type="PROSITE" id="PS00730">
    <property type="entry name" value="AP_NUCLEASE_F2_2"/>
    <property type="match status" value="1"/>
</dbReference>
<dbReference type="PROSITE" id="PS51432">
    <property type="entry name" value="AP_NUCLEASE_F2_4"/>
    <property type="match status" value="1"/>
</dbReference>
<comment type="catalytic activity">
    <reaction evidence="7">
        <text>Endonucleolytic cleavage to 5'-phosphooligonucleotide end-products.</text>
        <dbReference type="EC" id="3.1.21.2"/>
    </reaction>
</comment>
<reference evidence="9" key="1">
    <citation type="submission" date="2020-10" db="EMBL/GenBank/DDBJ databases">
        <authorList>
            <person name="Gilroy R."/>
        </authorList>
    </citation>
    <scope>NUCLEOTIDE SEQUENCE</scope>
    <source>
        <strain evidence="9">11300</strain>
    </source>
</reference>
<gene>
    <name evidence="7" type="primary">nfo</name>
    <name evidence="9" type="ORF">IAD16_05465</name>
</gene>
<comment type="cofactor">
    <cofactor evidence="7">
        <name>Zn(2+)</name>
        <dbReference type="ChEBI" id="CHEBI:29105"/>
    </cofactor>
    <text evidence="7">Binds 3 Zn(2+) ions.</text>
</comment>
<dbReference type="CDD" id="cd00019">
    <property type="entry name" value="AP2Ec"/>
    <property type="match status" value="1"/>
</dbReference>
<dbReference type="FunFam" id="3.20.20.150:FF:000001">
    <property type="entry name" value="Probable endonuclease 4"/>
    <property type="match status" value="1"/>
</dbReference>
<dbReference type="GO" id="GO:0006284">
    <property type="term" value="P:base-excision repair"/>
    <property type="evidence" value="ECO:0007669"/>
    <property type="project" value="TreeGrafter"/>
</dbReference>
<dbReference type="InterPro" id="IPR036237">
    <property type="entry name" value="Xyl_isomerase-like_sf"/>
</dbReference>
<name>A0A9D1I3Y5_9FIRM</name>
<dbReference type="Proteomes" id="UP000824091">
    <property type="component" value="Unassembled WGS sequence"/>
</dbReference>
<feature type="binding site" evidence="7">
    <location>
        <position position="176"/>
    </location>
    <ligand>
        <name>Zn(2+)</name>
        <dbReference type="ChEBI" id="CHEBI:29105"/>
        <label>2</label>
    </ligand>
</feature>
<feature type="binding site" evidence="7">
    <location>
        <position position="107"/>
    </location>
    <ligand>
        <name>Zn(2+)</name>
        <dbReference type="ChEBI" id="CHEBI:29105"/>
        <label>1</label>
    </ligand>
</feature>
<feature type="binding site" evidence="7">
    <location>
        <position position="179"/>
    </location>
    <ligand>
        <name>Zn(2+)</name>
        <dbReference type="ChEBI" id="CHEBI:29105"/>
        <label>3</label>
    </ligand>
</feature>
<dbReference type="PROSITE" id="PS00731">
    <property type="entry name" value="AP_NUCLEASE_F2_3"/>
    <property type="match status" value="1"/>
</dbReference>
<dbReference type="InterPro" id="IPR018246">
    <property type="entry name" value="AP_endonuc_F2_Zn_BS"/>
</dbReference>
<dbReference type="Pfam" id="PF01261">
    <property type="entry name" value="AP_endonuc_2"/>
    <property type="match status" value="1"/>
</dbReference>
<accession>A0A9D1I3Y5</accession>
<dbReference type="EMBL" id="DVMO01000081">
    <property type="protein sequence ID" value="HIU27808.1"/>
    <property type="molecule type" value="Genomic_DNA"/>
</dbReference>
<feature type="binding site" evidence="7">
    <location>
        <position position="142"/>
    </location>
    <ligand>
        <name>Zn(2+)</name>
        <dbReference type="ChEBI" id="CHEBI:29105"/>
        <label>2</label>
    </ligand>
</feature>
<keyword evidence="5 7" id="KW-0862">Zinc</keyword>
<dbReference type="GO" id="GO:0003906">
    <property type="term" value="F:DNA-(apurinic or apyrimidinic site) endonuclease activity"/>
    <property type="evidence" value="ECO:0007669"/>
    <property type="project" value="TreeGrafter"/>
</dbReference>
<feature type="binding site" evidence="7">
    <location>
        <position position="226"/>
    </location>
    <ligand>
        <name>Zn(2+)</name>
        <dbReference type="ChEBI" id="CHEBI:29105"/>
        <label>3</label>
    </ligand>
</feature>
<comment type="function">
    <text evidence="7">Endonuclease IV plays a role in DNA repair. It cleaves phosphodiester bonds at apurinic or apyrimidinic (AP) sites, generating a 3'-hydroxyl group and a 5'-terminal sugar phosphate.</text>
</comment>
<keyword evidence="7" id="KW-0540">Nuclease</keyword>
<evidence type="ECO:0000256" key="3">
    <source>
        <dbReference type="ARBA" id="ARBA00022763"/>
    </source>
</evidence>
<dbReference type="AlphaFoldDB" id="A0A9D1I3Y5"/>
<feature type="domain" description="Xylose isomerase-like TIM barrel" evidence="8">
    <location>
        <begin position="20"/>
        <end position="274"/>
    </location>
</feature>
<protein>
    <recommendedName>
        <fullName evidence="7">Probable endonuclease 4</fullName>
        <ecNumber evidence="7">3.1.21.2</ecNumber>
    </recommendedName>
    <alternativeName>
        <fullName evidence="7">Endodeoxyribonuclease IV</fullName>
    </alternativeName>
    <alternativeName>
        <fullName evidence="7">Endonuclease IV</fullName>
    </alternativeName>
</protein>
<reference evidence="9" key="2">
    <citation type="journal article" date="2021" name="PeerJ">
        <title>Extensive microbial diversity within the chicken gut microbiome revealed by metagenomics and culture.</title>
        <authorList>
            <person name="Gilroy R."/>
            <person name="Ravi A."/>
            <person name="Getino M."/>
            <person name="Pursley I."/>
            <person name="Horton D.L."/>
            <person name="Alikhan N.F."/>
            <person name="Baker D."/>
            <person name="Gharbi K."/>
            <person name="Hall N."/>
            <person name="Watson M."/>
            <person name="Adriaenssens E.M."/>
            <person name="Foster-Nyarko E."/>
            <person name="Jarju S."/>
            <person name="Secka A."/>
            <person name="Antonio M."/>
            <person name="Oren A."/>
            <person name="Chaudhuri R.R."/>
            <person name="La Ragione R."/>
            <person name="Hildebrand F."/>
            <person name="Pallen M.J."/>
        </authorList>
    </citation>
    <scope>NUCLEOTIDE SEQUENCE</scope>
    <source>
        <strain evidence="9">11300</strain>
    </source>
</reference>
<comment type="caution">
    <text evidence="9">The sequence shown here is derived from an EMBL/GenBank/DDBJ whole genome shotgun (WGS) entry which is preliminary data.</text>
</comment>
<evidence type="ECO:0000313" key="9">
    <source>
        <dbReference type="EMBL" id="HIU27808.1"/>
    </source>
</evidence>
<evidence type="ECO:0000256" key="7">
    <source>
        <dbReference type="HAMAP-Rule" id="MF_00152"/>
    </source>
</evidence>
<dbReference type="Gene3D" id="3.20.20.150">
    <property type="entry name" value="Divalent-metal-dependent TIM barrel enzymes"/>
    <property type="match status" value="1"/>
</dbReference>
<feature type="binding site" evidence="7">
    <location>
        <position position="211"/>
    </location>
    <ligand>
        <name>Zn(2+)</name>
        <dbReference type="ChEBI" id="CHEBI:29105"/>
        <label>2</label>
    </ligand>
</feature>
<comment type="similarity">
    <text evidence="1 7">Belongs to the AP endonuclease 2 family.</text>
</comment>
<dbReference type="GO" id="GO:0003677">
    <property type="term" value="F:DNA binding"/>
    <property type="evidence" value="ECO:0007669"/>
    <property type="project" value="InterPro"/>
</dbReference>
<proteinExistence type="inferred from homology"/>
<evidence type="ECO:0000256" key="1">
    <source>
        <dbReference type="ARBA" id="ARBA00005340"/>
    </source>
</evidence>
<evidence type="ECO:0000256" key="2">
    <source>
        <dbReference type="ARBA" id="ARBA00022723"/>
    </source>
</evidence>
<feature type="binding site" evidence="7">
    <location>
        <position position="256"/>
    </location>
    <ligand>
        <name>Zn(2+)</name>
        <dbReference type="ChEBI" id="CHEBI:29105"/>
        <label>2</label>
    </ligand>
</feature>
<dbReference type="GO" id="GO:0008081">
    <property type="term" value="F:phosphoric diester hydrolase activity"/>
    <property type="evidence" value="ECO:0007669"/>
    <property type="project" value="TreeGrafter"/>
</dbReference>
<dbReference type="PANTHER" id="PTHR21445:SF0">
    <property type="entry name" value="APURINIC-APYRIMIDINIC ENDONUCLEASE"/>
    <property type="match status" value="1"/>
</dbReference>
<dbReference type="InterPro" id="IPR001719">
    <property type="entry name" value="AP_endonuc_2"/>
</dbReference>
<keyword evidence="2 7" id="KW-0479">Metal-binding</keyword>
<evidence type="ECO:0000256" key="5">
    <source>
        <dbReference type="ARBA" id="ARBA00022833"/>
    </source>
</evidence>
<keyword evidence="7" id="KW-0255">Endonuclease</keyword>
<evidence type="ECO:0000313" key="10">
    <source>
        <dbReference type="Proteomes" id="UP000824091"/>
    </source>
</evidence>
<feature type="binding site" evidence="7">
    <location>
        <position position="142"/>
    </location>
    <ligand>
        <name>Zn(2+)</name>
        <dbReference type="ChEBI" id="CHEBI:29105"/>
        <label>1</label>
    </ligand>
</feature>
<organism evidence="9 10">
    <name type="scientific">Candidatus Fimisoma avicola</name>
    <dbReference type="NCBI Taxonomy" id="2840826"/>
    <lineage>
        <taxon>Bacteria</taxon>
        <taxon>Bacillati</taxon>
        <taxon>Bacillota</taxon>
        <taxon>Clostridia</taxon>
        <taxon>Eubacteriales</taxon>
        <taxon>Candidatus Fimisoma</taxon>
    </lineage>
</organism>
<dbReference type="NCBIfam" id="TIGR00587">
    <property type="entry name" value="nfo"/>
    <property type="match status" value="1"/>
</dbReference>
<dbReference type="EC" id="3.1.21.2" evidence="7"/>
<dbReference type="SUPFAM" id="SSF51658">
    <property type="entry name" value="Xylose isomerase-like"/>
    <property type="match status" value="1"/>
</dbReference>
<evidence type="ECO:0000256" key="6">
    <source>
        <dbReference type="ARBA" id="ARBA00023204"/>
    </source>
</evidence>
<dbReference type="SMART" id="SM00518">
    <property type="entry name" value="AP2Ec"/>
    <property type="match status" value="1"/>
</dbReference>
<dbReference type="PANTHER" id="PTHR21445">
    <property type="entry name" value="ENDONUCLEASE IV ENDODEOXYRIBONUCLEASE IV"/>
    <property type="match status" value="1"/>
</dbReference>